<gene>
    <name evidence="1" type="ORF">HCDG_07821</name>
</gene>
<name>C6HNP0_AJECH</name>
<dbReference type="VEuPathDB" id="FungiDB:HCDG_07821"/>
<organism evidence="1 2">
    <name type="scientific">Ajellomyces capsulatus (strain H143)</name>
    <name type="common">Darling's disease fungus</name>
    <name type="synonym">Histoplasma capsulatum</name>
    <dbReference type="NCBI Taxonomy" id="544712"/>
    <lineage>
        <taxon>Eukaryota</taxon>
        <taxon>Fungi</taxon>
        <taxon>Dikarya</taxon>
        <taxon>Ascomycota</taxon>
        <taxon>Pezizomycotina</taxon>
        <taxon>Eurotiomycetes</taxon>
        <taxon>Eurotiomycetidae</taxon>
        <taxon>Onygenales</taxon>
        <taxon>Ajellomycetaceae</taxon>
        <taxon>Histoplasma</taxon>
    </lineage>
</organism>
<accession>C6HNP0</accession>
<dbReference type="AlphaFoldDB" id="C6HNP0"/>
<reference evidence="2" key="1">
    <citation type="submission" date="2009-05" db="EMBL/GenBank/DDBJ databases">
        <title>The genome sequence of Ajellomyces capsulatus strain H143.</title>
        <authorList>
            <person name="Champion M."/>
            <person name="Cuomo C.A."/>
            <person name="Ma L.-J."/>
            <person name="Henn M.R."/>
            <person name="Sil A."/>
            <person name="Goldman B."/>
            <person name="Young S.K."/>
            <person name="Kodira C.D."/>
            <person name="Zeng Q."/>
            <person name="Koehrsen M."/>
            <person name="Alvarado L."/>
            <person name="Berlin A.M."/>
            <person name="Borenstein D."/>
            <person name="Chen Z."/>
            <person name="Engels R."/>
            <person name="Freedman E."/>
            <person name="Gellesch M."/>
            <person name="Goldberg J."/>
            <person name="Griggs A."/>
            <person name="Gujja S."/>
            <person name="Heiman D.I."/>
            <person name="Hepburn T.A."/>
            <person name="Howarth C."/>
            <person name="Jen D."/>
            <person name="Larson L."/>
            <person name="Lewis B."/>
            <person name="Mehta T."/>
            <person name="Park D."/>
            <person name="Pearson M."/>
            <person name="Roberts A."/>
            <person name="Saif S."/>
            <person name="Shea T.D."/>
            <person name="Shenoy N."/>
            <person name="Sisk P."/>
            <person name="Stolte C."/>
            <person name="Sykes S."/>
            <person name="Walk T."/>
            <person name="White J."/>
            <person name="Yandava C."/>
            <person name="Klein B."/>
            <person name="McEwen J.G."/>
            <person name="Puccia R."/>
            <person name="Goldman G.H."/>
            <person name="Felipe M.S."/>
            <person name="Nino-Vega G."/>
            <person name="San-Blas G."/>
            <person name="Taylor J.W."/>
            <person name="Mendoza L."/>
            <person name="Galagan J.E."/>
            <person name="Nusbaum C."/>
            <person name="Birren B.W."/>
        </authorList>
    </citation>
    <scope>NUCLEOTIDE SEQUENCE [LARGE SCALE GENOMIC DNA]</scope>
    <source>
        <strain evidence="2">H143</strain>
    </source>
</reference>
<evidence type="ECO:0000313" key="1">
    <source>
        <dbReference type="EMBL" id="EER38086.1"/>
    </source>
</evidence>
<evidence type="ECO:0000313" key="2">
    <source>
        <dbReference type="Proteomes" id="UP000002624"/>
    </source>
</evidence>
<proteinExistence type="predicted"/>
<protein>
    <submittedName>
        <fullName evidence="1">Uncharacterized protein</fullName>
    </submittedName>
</protein>
<dbReference type="EMBL" id="GG692432">
    <property type="protein sequence ID" value="EER38086.1"/>
    <property type="molecule type" value="Genomic_DNA"/>
</dbReference>
<dbReference type="Proteomes" id="UP000002624">
    <property type="component" value="Unassembled WGS sequence"/>
</dbReference>
<sequence>MPTYHSARGLKRSGEKGVLQNCLSGASENRWQVMLSTSTRVARTSWSKVMIEDVILVPIKRYSGAKGTSINKFSALRNPAEIQGGKRSGLGEWGLASSGSSKEISISLCQQGEVHTAVTFLGT</sequence>
<dbReference type="HOGENOM" id="CLU_2014622_0_0_1"/>